<keyword evidence="2" id="KW-1185">Reference proteome</keyword>
<proteinExistence type="predicted"/>
<name>A0A229UKS6_9BACL</name>
<dbReference type="AlphaFoldDB" id="A0A229UKS6"/>
<dbReference type="EMBL" id="NMQW01000036">
    <property type="protein sequence ID" value="OXM83971.1"/>
    <property type="molecule type" value="Genomic_DNA"/>
</dbReference>
<sequence>MAFKWLYNEYGAPVTRITTILATDSEAFTFGEALKLASGKWTKATNGVAVAGFANQTLAAGTNQYLDVIQAREGDVFESAYTGTPDATFLAGANTVDVSADGLTVLASDVTSGSFSILEVNTNKTTCRLKVKNRQLS</sequence>
<dbReference type="RefSeq" id="WP_094017217.1">
    <property type="nucleotide sequence ID" value="NZ_NMQW01000036.1"/>
</dbReference>
<protein>
    <submittedName>
        <fullName evidence="1">Uncharacterized protein</fullName>
    </submittedName>
</protein>
<reference evidence="1 2" key="1">
    <citation type="submission" date="2017-07" db="EMBL/GenBank/DDBJ databases">
        <title>Genome sequencing and assembly of Paenibacillus rigui.</title>
        <authorList>
            <person name="Mayilraj S."/>
        </authorList>
    </citation>
    <scope>NUCLEOTIDE SEQUENCE [LARGE SCALE GENOMIC DNA]</scope>
    <source>
        <strain evidence="1 2">JCM 16352</strain>
    </source>
</reference>
<evidence type="ECO:0000313" key="2">
    <source>
        <dbReference type="Proteomes" id="UP000215509"/>
    </source>
</evidence>
<evidence type="ECO:0000313" key="1">
    <source>
        <dbReference type="EMBL" id="OXM83971.1"/>
    </source>
</evidence>
<dbReference type="OrthoDB" id="2622302at2"/>
<gene>
    <name evidence="1" type="ORF">CF651_22930</name>
</gene>
<comment type="caution">
    <text evidence="1">The sequence shown here is derived from an EMBL/GenBank/DDBJ whole genome shotgun (WGS) entry which is preliminary data.</text>
</comment>
<dbReference type="Proteomes" id="UP000215509">
    <property type="component" value="Unassembled WGS sequence"/>
</dbReference>
<organism evidence="1 2">
    <name type="scientific">Paenibacillus rigui</name>
    <dbReference type="NCBI Taxonomy" id="554312"/>
    <lineage>
        <taxon>Bacteria</taxon>
        <taxon>Bacillati</taxon>
        <taxon>Bacillota</taxon>
        <taxon>Bacilli</taxon>
        <taxon>Bacillales</taxon>
        <taxon>Paenibacillaceae</taxon>
        <taxon>Paenibacillus</taxon>
    </lineage>
</organism>
<accession>A0A229UKS6</accession>